<evidence type="ECO:0000313" key="1">
    <source>
        <dbReference type="EMBL" id="RFN48701.1"/>
    </source>
</evidence>
<organism evidence="1 2">
    <name type="scientific">Fusarium flagelliforme</name>
    <dbReference type="NCBI Taxonomy" id="2675880"/>
    <lineage>
        <taxon>Eukaryota</taxon>
        <taxon>Fungi</taxon>
        <taxon>Dikarya</taxon>
        <taxon>Ascomycota</taxon>
        <taxon>Pezizomycotina</taxon>
        <taxon>Sordariomycetes</taxon>
        <taxon>Hypocreomycetidae</taxon>
        <taxon>Hypocreales</taxon>
        <taxon>Nectriaceae</taxon>
        <taxon>Fusarium</taxon>
        <taxon>Fusarium incarnatum-equiseti species complex</taxon>
    </lineage>
</organism>
<evidence type="ECO:0000313" key="2">
    <source>
        <dbReference type="Proteomes" id="UP000265631"/>
    </source>
</evidence>
<keyword evidence="2" id="KW-1185">Reference proteome</keyword>
<sequence>MRTPIRTSSSWTITARRLAYQRGALSGLAIVPTRVYQSYFPATRPFSSSNYKLQAQSVDMGSQGKDLDSLKDHLTYDKLEALRAFWFEHLPQNADRIIAGPEYQKRWFFSDKQFDDVCVAQFSPILEAIRSAGITSAQELLAIAQPRDSLDWLSLIILLDQIPRNSYRGEKSSICFTYFDALAEQISLAAISQGIPDASPEIRWVFSHRNWFYMPLMHSEDLDTHDQAVAAFNRMNQDILSLLEGTGGKDEYEVRAREVVQADPEKAKAVGQMSLQFEEKHRVIIERFGRYPHRNKALGREMRMEEREFLENGGDTFGS</sequence>
<dbReference type="Proteomes" id="UP000265631">
    <property type="component" value="Unassembled WGS sequence"/>
</dbReference>
<dbReference type="Gene3D" id="1.25.40.10">
    <property type="entry name" value="Tetratricopeptide repeat domain"/>
    <property type="match status" value="1"/>
</dbReference>
<dbReference type="EMBL" id="PXXK01000198">
    <property type="protein sequence ID" value="RFN48701.1"/>
    <property type="molecule type" value="Genomic_DNA"/>
</dbReference>
<gene>
    <name evidence="1" type="ORF">FIE12Z_7020</name>
</gene>
<reference evidence="1 2" key="1">
    <citation type="journal article" date="2018" name="PLoS Pathog.">
        <title>Evolution of structural diversity of trichothecenes, a family of toxins produced by plant pathogenic and entomopathogenic fungi.</title>
        <authorList>
            <person name="Proctor R.H."/>
            <person name="McCormick S.P."/>
            <person name="Kim H.S."/>
            <person name="Cardoza R.E."/>
            <person name="Stanley A.M."/>
            <person name="Lindo L."/>
            <person name="Kelly A."/>
            <person name="Brown D.W."/>
            <person name="Lee T."/>
            <person name="Vaughan M.M."/>
            <person name="Alexander N.J."/>
            <person name="Busman M."/>
            <person name="Gutierrez S."/>
        </authorList>
    </citation>
    <scope>NUCLEOTIDE SEQUENCE [LARGE SCALE GENOMIC DNA]</scope>
    <source>
        <strain evidence="1 2">NRRL 13405</strain>
    </source>
</reference>
<dbReference type="AlphaFoldDB" id="A0A395MLC0"/>
<proteinExistence type="predicted"/>
<evidence type="ECO:0008006" key="3">
    <source>
        <dbReference type="Google" id="ProtNLM"/>
    </source>
</evidence>
<dbReference type="Gene3D" id="1.20.58.320">
    <property type="entry name" value="TPR-like"/>
    <property type="match status" value="1"/>
</dbReference>
<protein>
    <recommendedName>
        <fullName evidence="3">DUF924-domain-containing protein</fullName>
    </recommendedName>
</protein>
<dbReference type="InterPro" id="IPR011990">
    <property type="entry name" value="TPR-like_helical_dom_sf"/>
</dbReference>
<dbReference type="STRING" id="2594813.A0A395MLC0"/>
<name>A0A395MLC0_9HYPO</name>
<dbReference type="InterPro" id="IPR010323">
    <property type="entry name" value="DUF924"/>
</dbReference>
<dbReference type="SUPFAM" id="SSF48452">
    <property type="entry name" value="TPR-like"/>
    <property type="match status" value="1"/>
</dbReference>
<accession>A0A395MLC0</accession>
<comment type="caution">
    <text evidence="1">The sequence shown here is derived from an EMBL/GenBank/DDBJ whole genome shotgun (WGS) entry which is preliminary data.</text>
</comment>
<dbReference type="Pfam" id="PF06041">
    <property type="entry name" value="DUF924"/>
    <property type="match status" value="1"/>
</dbReference>